<comment type="pathway">
    <text evidence="1 11">Lipid metabolism; fatty acid biosynthesis.</text>
</comment>
<evidence type="ECO:0000256" key="5">
    <source>
        <dbReference type="ARBA" id="ARBA00022516"/>
    </source>
</evidence>
<keyword evidence="10 11" id="KW-0012">Acyltransferase</keyword>
<protein>
    <recommendedName>
        <fullName evidence="4 11">3-oxoacyl-[acyl-carrier-protein] synthase 2</fullName>
        <ecNumber evidence="3 11">2.3.1.179</ecNumber>
    </recommendedName>
</protein>
<dbReference type="InterPro" id="IPR014030">
    <property type="entry name" value="Ketoacyl_synth_N"/>
</dbReference>
<evidence type="ECO:0000259" key="14">
    <source>
        <dbReference type="PROSITE" id="PS52004"/>
    </source>
</evidence>
<evidence type="ECO:0000256" key="11">
    <source>
        <dbReference type="PIRNR" id="PIRNR000447"/>
    </source>
</evidence>
<evidence type="ECO:0000313" key="16">
    <source>
        <dbReference type="Proteomes" id="UP000230052"/>
    </source>
</evidence>
<dbReference type="SMART" id="SM00825">
    <property type="entry name" value="PKS_KS"/>
    <property type="match status" value="1"/>
</dbReference>
<proteinExistence type="inferred from homology"/>
<dbReference type="InterPro" id="IPR000794">
    <property type="entry name" value="Beta-ketoacyl_synthase"/>
</dbReference>
<comment type="catalytic activity">
    <reaction evidence="11">
        <text>(9Z)-hexadecenoyl-[ACP] + malonyl-[ACP] + H(+) = 3-oxo-(11Z)-octadecenoyl-[ACP] + holo-[ACP] + CO2</text>
        <dbReference type="Rhea" id="RHEA:55040"/>
        <dbReference type="Rhea" id="RHEA-COMP:9623"/>
        <dbReference type="Rhea" id="RHEA-COMP:9685"/>
        <dbReference type="Rhea" id="RHEA-COMP:10800"/>
        <dbReference type="Rhea" id="RHEA-COMP:14074"/>
        <dbReference type="ChEBI" id="CHEBI:15378"/>
        <dbReference type="ChEBI" id="CHEBI:16526"/>
        <dbReference type="ChEBI" id="CHEBI:64479"/>
        <dbReference type="ChEBI" id="CHEBI:78449"/>
        <dbReference type="ChEBI" id="CHEBI:83989"/>
        <dbReference type="ChEBI" id="CHEBI:138538"/>
        <dbReference type="EC" id="2.3.1.179"/>
    </reaction>
</comment>
<dbReference type="FunFam" id="3.40.47.10:FF:000029">
    <property type="entry name" value="3-oxoacyl-[acyl-carrier-protein] synthase 1"/>
    <property type="match status" value="1"/>
</dbReference>
<dbReference type="InterPro" id="IPR014031">
    <property type="entry name" value="Ketoacyl_synth_C"/>
</dbReference>
<evidence type="ECO:0000256" key="1">
    <source>
        <dbReference type="ARBA" id="ARBA00005194"/>
    </source>
</evidence>
<dbReference type="PIRSF" id="PIRSF000447">
    <property type="entry name" value="KAS_II"/>
    <property type="match status" value="1"/>
</dbReference>
<dbReference type="PROSITE" id="PS00606">
    <property type="entry name" value="KS3_1"/>
    <property type="match status" value="1"/>
</dbReference>
<keyword evidence="8" id="KW-0443">Lipid metabolism</keyword>
<evidence type="ECO:0000256" key="6">
    <source>
        <dbReference type="ARBA" id="ARBA00022679"/>
    </source>
</evidence>
<evidence type="ECO:0000256" key="2">
    <source>
        <dbReference type="ARBA" id="ARBA00008467"/>
    </source>
</evidence>
<dbReference type="InterPro" id="IPR016039">
    <property type="entry name" value="Thiolase-like"/>
</dbReference>
<dbReference type="PANTHER" id="PTHR11712">
    <property type="entry name" value="POLYKETIDE SYNTHASE-RELATED"/>
    <property type="match status" value="1"/>
</dbReference>
<comment type="similarity">
    <text evidence="2 11 13">Belongs to the thiolase-like superfamily. Beta-ketoacyl-ACP synthases family.</text>
</comment>
<dbReference type="PROSITE" id="PS52004">
    <property type="entry name" value="KS3_2"/>
    <property type="match status" value="1"/>
</dbReference>
<dbReference type="InterPro" id="IPR017568">
    <property type="entry name" value="3-oxoacyl-ACP_synth-2"/>
</dbReference>
<name>A0A2J0L0N5_9BACT</name>
<feature type="active site" description="For beta-ketoacyl synthase activity" evidence="12">
    <location>
        <position position="168"/>
    </location>
</feature>
<reference evidence="15 16" key="1">
    <citation type="submission" date="2017-09" db="EMBL/GenBank/DDBJ databases">
        <title>Depth-based differentiation of microbial function through sediment-hosted aquifers and enrichment of novel symbionts in the deep terrestrial subsurface.</title>
        <authorList>
            <person name="Probst A.J."/>
            <person name="Ladd B."/>
            <person name="Jarett J.K."/>
            <person name="Geller-Mcgrath D.E."/>
            <person name="Sieber C.M."/>
            <person name="Emerson J.B."/>
            <person name="Anantharaman K."/>
            <person name="Thomas B.C."/>
            <person name="Malmstrom R."/>
            <person name="Stieglmeier M."/>
            <person name="Klingl A."/>
            <person name="Woyke T."/>
            <person name="Ryan C.M."/>
            <person name="Banfield J.F."/>
        </authorList>
    </citation>
    <scope>NUCLEOTIDE SEQUENCE [LARGE SCALE GENOMIC DNA]</scope>
    <source>
        <strain evidence="15">CG07_land_8_20_14_0_80_42_15</strain>
    </source>
</reference>
<keyword evidence="5 11" id="KW-0444">Lipid biosynthesis</keyword>
<evidence type="ECO:0000256" key="8">
    <source>
        <dbReference type="ARBA" id="ARBA00023098"/>
    </source>
</evidence>
<dbReference type="GO" id="GO:0004315">
    <property type="term" value="F:3-oxoacyl-[acyl-carrier-protein] synthase activity"/>
    <property type="evidence" value="ECO:0007669"/>
    <property type="project" value="UniProtKB-EC"/>
</dbReference>
<comment type="caution">
    <text evidence="15">The sequence shown here is derived from an EMBL/GenBank/DDBJ whole genome shotgun (WGS) entry which is preliminary data.</text>
</comment>
<dbReference type="NCBIfam" id="NF005589">
    <property type="entry name" value="PRK07314.1"/>
    <property type="match status" value="1"/>
</dbReference>
<dbReference type="CDD" id="cd00834">
    <property type="entry name" value="KAS_I_II"/>
    <property type="match status" value="1"/>
</dbReference>
<organism evidence="15 16">
    <name type="scientific">Candidatus Aquitaenariimonas noxiae</name>
    <dbReference type="NCBI Taxonomy" id="1974741"/>
    <lineage>
        <taxon>Bacteria</taxon>
        <taxon>Pseudomonadati</taxon>
        <taxon>Candidatus Omnitrophota</taxon>
        <taxon>Candidatus Aquitaenariimonas</taxon>
    </lineage>
</organism>
<dbReference type="Proteomes" id="UP000230052">
    <property type="component" value="Unassembled WGS sequence"/>
</dbReference>
<evidence type="ECO:0000256" key="13">
    <source>
        <dbReference type="RuleBase" id="RU003694"/>
    </source>
</evidence>
<keyword evidence="9 11" id="KW-0275">Fatty acid biosynthesis</keyword>
<comment type="function">
    <text evidence="11">Involved in the type II fatty acid elongation cycle. Catalyzes the elongation of a wide range of acyl-ACP by the addition of two carbons from malonyl-ACP to an acyl acceptor. Can efficiently catalyze the conversion of palmitoleoyl-ACP (cis-hexadec-9-enoyl-ACP) to cis-vaccenoyl-ACP (cis-octadec-11-enoyl-ACP), an essential step in the thermal regulation of fatty acid composition.</text>
</comment>
<evidence type="ECO:0000313" key="15">
    <source>
        <dbReference type="EMBL" id="PIU41663.1"/>
    </source>
</evidence>
<accession>A0A2J0L0N5</accession>
<dbReference type="Pfam" id="PF00109">
    <property type="entry name" value="ketoacyl-synt"/>
    <property type="match status" value="1"/>
</dbReference>
<dbReference type="Pfam" id="PF02801">
    <property type="entry name" value="Ketoacyl-synt_C"/>
    <property type="match status" value="1"/>
</dbReference>
<keyword evidence="7" id="KW-0276">Fatty acid metabolism</keyword>
<dbReference type="PANTHER" id="PTHR11712:SF336">
    <property type="entry name" value="3-OXOACYL-[ACYL-CARRIER-PROTEIN] SYNTHASE, MITOCHONDRIAL"/>
    <property type="match status" value="1"/>
</dbReference>
<keyword evidence="6 11" id="KW-0808">Transferase</keyword>
<dbReference type="Gene3D" id="3.40.47.10">
    <property type="match status" value="1"/>
</dbReference>
<evidence type="ECO:0000256" key="9">
    <source>
        <dbReference type="ARBA" id="ARBA00023160"/>
    </source>
</evidence>
<dbReference type="InterPro" id="IPR018201">
    <property type="entry name" value="Ketoacyl_synth_AS"/>
</dbReference>
<comment type="catalytic activity">
    <reaction evidence="11">
        <text>a fatty acyl-[ACP] + malonyl-[ACP] + H(+) = a 3-oxoacyl-[ACP] + holo-[ACP] + CO2</text>
        <dbReference type="Rhea" id="RHEA:22836"/>
        <dbReference type="Rhea" id="RHEA-COMP:9623"/>
        <dbReference type="Rhea" id="RHEA-COMP:9685"/>
        <dbReference type="Rhea" id="RHEA-COMP:9916"/>
        <dbReference type="Rhea" id="RHEA-COMP:14125"/>
        <dbReference type="ChEBI" id="CHEBI:15378"/>
        <dbReference type="ChEBI" id="CHEBI:16526"/>
        <dbReference type="ChEBI" id="CHEBI:64479"/>
        <dbReference type="ChEBI" id="CHEBI:78449"/>
        <dbReference type="ChEBI" id="CHEBI:78776"/>
        <dbReference type="ChEBI" id="CHEBI:138651"/>
    </reaction>
</comment>
<evidence type="ECO:0000256" key="12">
    <source>
        <dbReference type="PIRSR" id="PIRSR000447-1"/>
    </source>
</evidence>
<dbReference type="AlphaFoldDB" id="A0A2J0L0N5"/>
<dbReference type="EC" id="2.3.1.179" evidence="3 11"/>
<evidence type="ECO:0000256" key="3">
    <source>
        <dbReference type="ARBA" id="ARBA00012356"/>
    </source>
</evidence>
<dbReference type="GO" id="GO:0006633">
    <property type="term" value="P:fatty acid biosynthetic process"/>
    <property type="evidence" value="ECO:0007669"/>
    <property type="project" value="UniProtKB-UniPathway"/>
</dbReference>
<evidence type="ECO:0000256" key="4">
    <source>
        <dbReference type="ARBA" id="ARBA00014657"/>
    </source>
</evidence>
<gene>
    <name evidence="15" type="ORF">COS99_04265</name>
</gene>
<dbReference type="SUPFAM" id="SSF53901">
    <property type="entry name" value="Thiolase-like"/>
    <property type="match status" value="2"/>
</dbReference>
<sequence length="410" mass="44557">MAEKKNKRRVVVTGVGIVSSIGIGKDEFWKNLIAGKSGISTVSSFDTSNYDTHIGGEIKNFKPEKYFDKNEINKLGRATQFAIAATKEAINNAKLDLWKYGGEKIGVAIGTTMGEGQVIEEIDSKWVRVDKEEVSTDLIALYPGNVLSKNISLKFRLKGPSLTIPTACAAGNYAIGYSFDQIKAGKRKIMISGGTDSFSRIAFTGFNRLFATAKEKCRPFDKNRDGMVVGEGAGILILEDLELALERKAKIYAEILGYGLSCNAFHMTAPSVEGIKKVMIKAMKEADITPEDVDYISAHGTATPSNDKTECQAVKEVFGKRYKKIPVSSIKSMLGHTMGAASAIEAISCCLAIKDGVIPPTINYETPDPECDIDCIPNVAKKKKIKIALNNSLAFGGNNAVVALREWHHE</sequence>
<evidence type="ECO:0000256" key="7">
    <source>
        <dbReference type="ARBA" id="ARBA00022832"/>
    </source>
</evidence>
<dbReference type="InterPro" id="IPR020841">
    <property type="entry name" value="PKS_Beta-ketoAc_synthase_dom"/>
</dbReference>
<dbReference type="EMBL" id="PEWV01000040">
    <property type="protein sequence ID" value="PIU41663.1"/>
    <property type="molecule type" value="Genomic_DNA"/>
</dbReference>
<evidence type="ECO:0000256" key="10">
    <source>
        <dbReference type="ARBA" id="ARBA00023315"/>
    </source>
</evidence>
<dbReference type="UniPathway" id="UPA00094"/>
<feature type="domain" description="Ketosynthase family 3 (KS3)" evidence="14">
    <location>
        <begin position="7"/>
        <end position="406"/>
    </location>
</feature>